<feature type="region of interest" description="Disordered" evidence="1">
    <location>
        <begin position="85"/>
        <end position="169"/>
    </location>
</feature>
<name>A0A7J0H5S5_9ERIC</name>
<evidence type="ECO:0000313" key="2">
    <source>
        <dbReference type="EMBL" id="GFZ18453.1"/>
    </source>
</evidence>
<evidence type="ECO:0000313" key="3">
    <source>
        <dbReference type="Proteomes" id="UP000585474"/>
    </source>
</evidence>
<dbReference type="Proteomes" id="UP000585474">
    <property type="component" value="Unassembled WGS sequence"/>
</dbReference>
<reference evidence="2 3" key="1">
    <citation type="submission" date="2019-07" db="EMBL/GenBank/DDBJ databases">
        <title>De Novo Assembly of kiwifruit Actinidia rufa.</title>
        <authorList>
            <person name="Sugita-Konishi S."/>
            <person name="Sato K."/>
            <person name="Mori E."/>
            <person name="Abe Y."/>
            <person name="Kisaki G."/>
            <person name="Hamano K."/>
            <person name="Suezawa K."/>
            <person name="Otani M."/>
            <person name="Fukuda T."/>
            <person name="Manabe T."/>
            <person name="Gomi K."/>
            <person name="Tabuchi M."/>
            <person name="Akimitsu K."/>
            <person name="Kataoka I."/>
        </authorList>
    </citation>
    <scope>NUCLEOTIDE SEQUENCE [LARGE SCALE GENOMIC DNA]</scope>
    <source>
        <strain evidence="3">cv. Fuchu</strain>
    </source>
</reference>
<protein>
    <submittedName>
        <fullName evidence="2">Uncharacterized protein</fullName>
    </submittedName>
</protein>
<dbReference type="AlphaFoldDB" id="A0A7J0H5S5"/>
<feature type="region of interest" description="Disordered" evidence="1">
    <location>
        <begin position="1"/>
        <end position="26"/>
    </location>
</feature>
<comment type="caution">
    <text evidence="2">The sequence shown here is derived from an EMBL/GenBank/DDBJ whole genome shotgun (WGS) entry which is preliminary data.</text>
</comment>
<feature type="compositionally biased region" description="Basic and acidic residues" evidence="1">
    <location>
        <begin position="14"/>
        <end position="26"/>
    </location>
</feature>
<sequence length="169" mass="19137">MVHPRTKHAVNNPRGEKANPAEPPMEFKPRLSKMLAPLDALRWNGLRPLPTDVYSNLVTSVNGALGATQTKELKKEFKLFHRRISVDSSEEEEGEEESSHHAMEIEGQFVNEEIPQQIEEIPEEQSDQIHQLQEGQPMQEGHPPHEGPSSQEGPPAWVLELKATMERIE</sequence>
<evidence type="ECO:0000256" key="1">
    <source>
        <dbReference type="SAM" id="MobiDB-lite"/>
    </source>
</evidence>
<organism evidence="2 3">
    <name type="scientific">Actinidia rufa</name>
    <dbReference type="NCBI Taxonomy" id="165716"/>
    <lineage>
        <taxon>Eukaryota</taxon>
        <taxon>Viridiplantae</taxon>
        <taxon>Streptophyta</taxon>
        <taxon>Embryophyta</taxon>
        <taxon>Tracheophyta</taxon>
        <taxon>Spermatophyta</taxon>
        <taxon>Magnoliopsida</taxon>
        <taxon>eudicotyledons</taxon>
        <taxon>Gunneridae</taxon>
        <taxon>Pentapetalae</taxon>
        <taxon>asterids</taxon>
        <taxon>Ericales</taxon>
        <taxon>Actinidiaceae</taxon>
        <taxon>Actinidia</taxon>
    </lineage>
</organism>
<keyword evidence="3" id="KW-1185">Reference proteome</keyword>
<dbReference type="EMBL" id="BJWL01000027">
    <property type="protein sequence ID" value="GFZ18453.1"/>
    <property type="molecule type" value="Genomic_DNA"/>
</dbReference>
<gene>
    <name evidence="2" type="ORF">Acr_27g0001920</name>
</gene>
<proteinExistence type="predicted"/>
<accession>A0A7J0H5S5</accession>